<evidence type="ECO:0000313" key="5">
    <source>
        <dbReference type="Proteomes" id="UP000315647"/>
    </source>
</evidence>
<dbReference type="InterPro" id="IPR011010">
    <property type="entry name" value="DNA_brk_join_enz"/>
</dbReference>
<protein>
    <submittedName>
        <fullName evidence="4">Phage integrase family protein</fullName>
    </submittedName>
</protein>
<dbReference type="GO" id="GO:0015074">
    <property type="term" value="P:DNA integration"/>
    <property type="evidence" value="ECO:0007669"/>
    <property type="project" value="InterPro"/>
</dbReference>
<dbReference type="EMBL" id="CP037421">
    <property type="protein sequence ID" value="QDT26836.1"/>
    <property type="molecule type" value="Genomic_DNA"/>
</dbReference>
<sequence length="326" mass="37967">MISSVIKFPSQLVHQGYEPKFRLTVRDCFFEYVFPDMDPEEQKGTLSVYMTTINHWETRTNNPPIAEITNDLLRKFKKSFQLEGYSPESIKKYWRHLRRILRRVGPPADRNPLGEDLIDRIPYMSPPKSAPRKIPRLITEDEMNAVYYACKVATWPKKVESPALIWQTALVIFYNCGPRSQDVFRRLCWLNVDLQYQRISFVSQKRSKLQGIPFQELVGLHFEALYHGQRPEETVLQMTKCNRSLYKEWKKILNASGIREHFTFQDLRKTCNSLLNAANPGANAGKWVLGHGGSGVNEEYYHNPGPEVIKAIENLKQPESFWSILE</sequence>
<dbReference type="Proteomes" id="UP000315647">
    <property type="component" value="Chromosome"/>
</dbReference>
<feature type="domain" description="Tyr recombinase" evidence="3">
    <location>
        <begin position="133"/>
        <end position="314"/>
    </location>
</feature>
<evidence type="ECO:0000256" key="2">
    <source>
        <dbReference type="ARBA" id="ARBA00023172"/>
    </source>
</evidence>
<reference evidence="4 5" key="1">
    <citation type="submission" date="2019-03" db="EMBL/GenBank/DDBJ databases">
        <title>Deep-cultivation of Planctomycetes and their phenomic and genomic characterization uncovers novel biology.</title>
        <authorList>
            <person name="Wiegand S."/>
            <person name="Jogler M."/>
            <person name="Boedeker C."/>
            <person name="Pinto D."/>
            <person name="Vollmers J."/>
            <person name="Rivas-Marin E."/>
            <person name="Kohn T."/>
            <person name="Peeters S.H."/>
            <person name="Heuer A."/>
            <person name="Rast P."/>
            <person name="Oberbeckmann S."/>
            <person name="Bunk B."/>
            <person name="Jeske O."/>
            <person name="Meyerdierks A."/>
            <person name="Storesund J.E."/>
            <person name="Kallscheuer N."/>
            <person name="Luecker S."/>
            <person name="Lage O.M."/>
            <person name="Pohl T."/>
            <person name="Merkel B.J."/>
            <person name="Hornburger P."/>
            <person name="Mueller R.-W."/>
            <person name="Bruemmer F."/>
            <person name="Labrenz M."/>
            <person name="Spormann A.M."/>
            <person name="Op den Camp H."/>
            <person name="Overmann J."/>
            <person name="Amann R."/>
            <person name="Jetten M.S.M."/>
            <person name="Mascher T."/>
            <person name="Medema M.H."/>
            <person name="Devos D.P."/>
            <person name="Kaster A.-K."/>
            <person name="Ovreas L."/>
            <person name="Rohde M."/>
            <person name="Galperin M.Y."/>
            <person name="Jogler C."/>
        </authorList>
    </citation>
    <scope>NUCLEOTIDE SEQUENCE [LARGE SCALE GENOMIC DNA]</scope>
    <source>
        <strain evidence="4 5">Enr10</strain>
    </source>
</reference>
<dbReference type="InterPro" id="IPR013762">
    <property type="entry name" value="Integrase-like_cat_sf"/>
</dbReference>
<evidence type="ECO:0000313" key="4">
    <source>
        <dbReference type="EMBL" id="QDT26836.1"/>
    </source>
</evidence>
<keyword evidence="2" id="KW-0233">DNA recombination</keyword>
<keyword evidence="1" id="KW-0238">DNA-binding</keyword>
<organism evidence="4 5">
    <name type="scientific">Gimesia panareensis</name>
    <dbReference type="NCBI Taxonomy" id="2527978"/>
    <lineage>
        <taxon>Bacteria</taxon>
        <taxon>Pseudomonadati</taxon>
        <taxon>Planctomycetota</taxon>
        <taxon>Planctomycetia</taxon>
        <taxon>Planctomycetales</taxon>
        <taxon>Planctomycetaceae</taxon>
        <taxon>Gimesia</taxon>
    </lineage>
</organism>
<accession>A0A517Q5E4</accession>
<dbReference type="PROSITE" id="PS51898">
    <property type="entry name" value="TYR_RECOMBINASE"/>
    <property type="match status" value="1"/>
</dbReference>
<dbReference type="GO" id="GO:0003677">
    <property type="term" value="F:DNA binding"/>
    <property type="evidence" value="ECO:0007669"/>
    <property type="project" value="UniProtKB-KW"/>
</dbReference>
<dbReference type="GO" id="GO:0006310">
    <property type="term" value="P:DNA recombination"/>
    <property type="evidence" value="ECO:0007669"/>
    <property type="project" value="UniProtKB-KW"/>
</dbReference>
<evidence type="ECO:0000259" key="3">
    <source>
        <dbReference type="PROSITE" id="PS51898"/>
    </source>
</evidence>
<dbReference type="Pfam" id="PF00589">
    <property type="entry name" value="Phage_integrase"/>
    <property type="match status" value="1"/>
</dbReference>
<dbReference type="Gene3D" id="1.10.443.10">
    <property type="entry name" value="Intergrase catalytic core"/>
    <property type="match status" value="1"/>
</dbReference>
<dbReference type="InterPro" id="IPR010998">
    <property type="entry name" value="Integrase_recombinase_N"/>
</dbReference>
<dbReference type="InterPro" id="IPR025269">
    <property type="entry name" value="SAM-like_dom"/>
</dbReference>
<name>A0A517Q5E4_9PLAN</name>
<dbReference type="SUPFAM" id="SSF56349">
    <property type="entry name" value="DNA breaking-rejoining enzymes"/>
    <property type="match status" value="1"/>
</dbReference>
<dbReference type="Gene3D" id="1.10.150.130">
    <property type="match status" value="1"/>
</dbReference>
<dbReference type="Pfam" id="PF13102">
    <property type="entry name" value="Phage_int_SAM_5"/>
    <property type="match status" value="1"/>
</dbReference>
<dbReference type="InterPro" id="IPR002104">
    <property type="entry name" value="Integrase_catalytic"/>
</dbReference>
<keyword evidence="5" id="KW-1185">Reference proteome</keyword>
<evidence type="ECO:0000256" key="1">
    <source>
        <dbReference type="ARBA" id="ARBA00023125"/>
    </source>
</evidence>
<proteinExistence type="predicted"/>
<gene>
    <name evidence="4" type="ORF">Enr10x_21460</name>
</gene>
<dbReference type="AlphaFoldDB" id="A0A517Q5E4"/>